<dbReference type="EMBL" id="BGPR01277089">
    <property type="protein sequence ID" value="GBN14052.1"/>
    <property type="molecule type" value="Genomic_DNA"/>
</dbReference>
<evidence type="ECO:0000313" key="1">
    <source>
        <dbReference type="EMBL" id="GBN14052.1"/>
    </source>
</evidence>
<evidence type="ECO:0000313" key="2">
    <source>
        <dbReference type="Proteomes" id="UP000499080"/>
    </source>
</evidence>
<reference evidence="1 2" key="1">
    <citation type="journal article" date="2019" name="Sci. Rep.">
        <title>Orb-weaving spider Araneus ventricosus genome elucidates the spidroin gene catalogue.</title>
        <authorList>
            <person name="Kono N."/>
            <person name="Nakamura H."/>
            <person name="Ohtoshi R."/>
            <person name="Moran D.A.P."/>
            <person name="Shinohara A."/>
            <person name="Yoshida Y."/>
            <person name="Fujiwara M."/>
            <person name="Mori M."/>
            <person name="Tomita M."/>
            <person name="Arakawa K."/>
        </authorList>
    </citation>
    <scope>NUCLEOTIDE SEQUENCE [LARGE SCALE GENOMIC DNA]</scope>
</reference>
<gene>
    <name evidence="1" type="ORF">AVEN_274703_1</name>
</gene>
<dbReference type="Proteomes" id="UP000499080">
    <property type="component" value="Unassembled WGS sequence"/>
</dbReference>
<protein>
    <submittedName>
        <fullName evidence="1">Uncharacterized protein</fullName>
    </submittedName>
</protein>
<proteinExistence type="predicted"/>
<accession>A0A4Y2LHG4</accession>
<dbReference type="AlphaFoldDB" id="A0A4Y2LHG4"/>
<organism evidence="1 2">
    <name type="scientific">Araneus ventricosus</name>
    <name type="common">Orbweaver spider</name>
    <name type="synonym">Epeira ventricosa</name>
    <dbReference type="NCBI Taxonomy" id="182803"/>
    <lineage>
        <taxon>Eukaryota</taxon>
        <taxon>Metazoa</taxon>
        <taxon>Ecdysozoa</taxon>
        <taxon>Arthropoda</taxon>
        <taxon>Chelicerata</taxon>
        <taxon>Arachnida</taxon>
        <taxon>Araneae</taxon>
        <taxon>Araneomorphae</taxon>
        <taxon>Entelegynae</taxon>
        <taxon>Araneoidea</taxon>
        <taxon>Araneidae</taxon>
        <taxon>Araneus</taxon>
    </lineage>
</organism>
<comment type="caution">
    <text evidence="1">The sequence shown here is derived from an EMBL/GenBank/DDBJ whole genome shotgun (WGS) entry which is preliminary data.</text>
</comment>
<name>A0A4Y2LHG4_ARAVE</name>
<feature type="non-terminal residue" evidence="1">
    <location>
        <position position="1"/>
    </location>
</feature>
<keyword evidence="2" id="KW-1185">Reference proteome</keyword>
<sequence>LNGLIHHPWLNHDQQLKGNLQEQANADRNDRLDIHPKGRVGEKLVWIEG</sequence>